<dbReference type="GO" id="GO:0003677">
    <property type="term" value="F:DNA binding"/>
    <property type="evidence" value="ECO:0007669"/>
    <property type="project" value="UniProtKB-KW"/>
</dbReference>
<dbReference type="InterPro" id="IPR044810">
    <property type="entry name" value="WRKY_plant"/>
</dbReference>
<keyword evidence="4" id="KW-0804">Transcription</keyword>
<keyword evidence="2" id="KW-0805">Transcription regulation</keyword>
<dbReference type="PROSITE" id="PS50811">
    <property type="entry name" value="WRKY"/>
    <property type="match status" value="1"/>
</dbReference>
<dbReference type="InterPro" id="IPR036576">
    <property type="entry name" value="WRKY_dom_sf"/>
</dbReference>
<accession>A0ABD1L1M4</accession>
<dbReference type="EMBL" id="JBGMDY010000011">
    <property type="protein sequence ID" value="KAL2317414.1"/>
    <property type="molecule type" value="Genomic_DNA"/>
</dbReference>
<protein>
    <recommendedName>
        <fullName evidence="7">WRKY domain-containing protein</fullName>
    </recommendedName>
</protein>
<keyword evidence="3" id="KW-0238">DNA-binding</keyword>
<evidence type="ECO:0000256" key="4">
    <source>
        <dbReference type="ARBA" id="ARBA00023163"/>
    </source>
</evidence>
<dbReference type="Gene3D" id="2.20.25.80">
    <property type="entry name" value="WRKY domain"/>
    <property type="match status" value="1"/>
</dbReference>
<dbReference type="AlphaFoldDB" id="A0ABD1L1M4"/>
<evidence type="ECO:0000256" key="6">
    <source>
        <dbReference type="SAM" id="MobiDB-lite"/>
    </source>
</evidence>
<dbReference type="GO" id="GO:0005634">
    <property type="term" value="C:nucleus"/>
    <property type="evidence" value="ECO:0007669"/>
    <property type="project" value="UniProtKB-SubCell"/>
</dbReference>
<proteinExistence type="predicted"/>
<evidence type="ECO:0000256" key="5">
    <source>
        <dbReference type="ARBA" id="ARBA00023242"/>
    </source>
</evidence>
<feature type="domain" description="WRKY" evidence="7">
    <location>
        <begin position="101"/>
        <end position="165"/>
    </location>
</feature>
<keyword evidence="9" id="KW-1185">Reference proteome</keyword>
<evidence type="ECO:0000256" key="3">
    <source>
        <dbReference type="ARBA" id="ARBA00023125"/>
    </source>
</evidence>
<keyword evidence="5" id="KW-0539">Nucleus</keyword>
<evidence type="ECO:0000313" key="8">
    <source>
        <dbReference type="EMBL" id="KAL2317414.1"/>
    </source>
</evidence>
<name>A0ABD1L1M4_9FABA</name>
<gene>
    <name evidence="8" type="ORF">Fmac_031290</name>
</gene>
<organism evidence="8 9">
    <name type="scientific">Flemingia macrophylla</name>
    <dbReference type="NCBI Taxonomy" id="520843"/>
    <lineage>
        <taxon>Eukaryota</taxon>
        <taxon>Viridiplantae</taxon>
        <taxon>Streptophyta</taxon>
        <taxon>Embryophyta</taxon>
        <taxon>Tracheophyta</taxon>
        <taxon>Spermatophyta</taxon>
        <taxon>Magnoliopsida</taxon>
        <taxon>eudicotyledons</taxon>
        <taxon>Gunneridae</taxon>
        <taxon>Pentapetalae</taxon>
        <taxon>rosids</taxon>
        <taxon>fabids</taxon>
        <taxon>Fabales</taxon>
        <taxon>Fabaceae</taxon>
        <taxon>Papilionoideae</taxon>
        <taxon>50 kb inversion clade</taxon>
        <taxon>NPAAA clade</taxon>
        <taxon>indigoferoid/millettioid clade</taxon>
        <taxon>Phaseoleae</taxon>
        <taxon>Flemingia</taxon>
    </lineage>
</organism>
<dbReference type="PANTHER" id="PTHR31221:SF360">
    <property type="entry name" value="WRKY DOMAIN-CONTAINING PROTEIN"/>
    <property type="match status" value="1"/>
</dbReference>
<dbReference type="PANTHER" id="PTHR31221">
    <property type="entry name" value="WRKY TRANSCRIPTION FACTOR PROTEIN 1-RELATED"/>
    <property type="match status" value="1"/>
</dbReference>
<dbReference type="Proteomes" id="UP001603857">
    <property type="component" value="Unassembled WGS sequence"/>
</dbReference>
<comment type="subcellular location">
    <subcellularLocation>
        <location evidence="1">Nucleus</location>
    </subcellularLocation>
</comment>
<reference evidence="8 9" key="1">
    <citation type="submission" date="2024-08" db="EMBL/GenBank/DDBJ databases">
        <title>Insights into the chromosomal genome structure of Flemingia macrophylla.</title>
        <authorList>
            <person name="Ding Y."/>
            <person name="Zhao Y."/>
            <person name="Bi W."/>
            <person name="Wu M."/>
            <person name="Zhao G."/>
            <person name="Gong Y."/>
            <person name="Li W."/>
            <person name="Zhang P."/>
        </authorList>
    </citation>
    <scope>NUCLEOTIDE SEQUENCE [LARGE SCALE GENOMIC DNA]</scope>
    <source>
        <strain evidence="8">DYQJB</strain>
        <tissue evidence="8">Leaf</tissue>
    </source>
</reference>
<dbReference type="InterPro" id="IPR003657">
    <property type="entry name" value="WRKY_dom"/>
</dbReference>
<evidence type="ECO:0000256" key="2">
    <source>
        <dbReference type="ARBA" id="ARBA00023015"/>
    </source>
</evidence>
<evidence type="ECO:0000256" key="1">
    <source>
        <dbReference type="ARBA" id="ARBA00004123"/>
    </source>
</evidence>
<dbReference type="Pfam" id="PF03106">
    <property type="entry name" value="WRKY"/>
    <property type="match status" value="1"/>
</dbReference>
<evidence type="ECO:0000259" key="7">
    <source>
        <dbReference type="PROSITE" id="PS50811"/>
    </source>
</evidence>
<comment type="caution">
    <text evidence="8">The sequence shown here is derived from an EMBL/GenBank/DDBJ whole genome shotgun (WGS) entry which is preliminary data.</text>
</comment>
<sequence>MSLCLLRQIGPGFESDLLNFFLGCLTVQLMKINLKLSIIAAIFCYCFIALRFKLDSRSQIRTLGAEDHVNIEIDAANEGETGADHNQSQSDLQSNHSDDHRQIPFLSDGYNWKKIVDKVVKGSENQISYYKCTYPNCFVEKKVERTKDGEIIEIYYQGTHSHHKAKHSMKRNSSHEYLYSLLPSESDTTYLQDQSSAFQGGGQLNYDVQHRKKYSNEI</sequence>
<feature type="compositionally biased region" description="Polar residues" evidence="6">
    <location>
        <begin position="84"/>
        <end position="95"/>
    </location>
</feature>
<dbReference type="SUPFAM" id="SSF118290">
    <property type="entry name" value="WRKY DNA-binding domain"/>
    <property type="match status" value="1"/>
</dbReference>
<feature type="region of interest" description="Disordered" evidence="6">
    <location>
        <begin position="80"/>
        <end position="100"/>
    </location>
</feature>
<dbReference type="SMART" id="SM00774">
    <property type="entry name" value="WRKY"/>
    <property type="match status" value="1"/>
</dbReference>
<evidence type="ECO:0000313" key="9">
    <source>
        <dbReference type="Proteomes" id="UP001603857"/>
    </source>
</evidence>